<sequence length="716" mass="81180">MPEEEEKPKIAEPSKSSMEILSELFSTFDAEPPIIVKKEKDESKKRKKSKKKHKHKDKKHKKKEKKRKRSDSSSSEHSAVDLAELLIKQERLSPEKKVKLEDLPTEQTDDVKDSSSKISITNLKFSSIFEATIREVSDKIKVEGHEDGELSDKSVKDASEAHSSKRKKKHKHQEKVKKKKKRSHHSASKEKTKSEKSPKHESKHKVEKSKDYYEEKNKSKDRDREVKESSRHRDASEPKLKETSRTYEDYKHSRKENSYYKDSDKSDDKWFMRDRYRGYSEADRERDRRFRDHSRSRDNDTHIDKKKLLEIARRNAIQMMKSGSLPAALTLGRHAQEKVLAAIRAGGKTIEELTDFCKTLSNKEELGELSGASGDENDSDNDKGFHHPFQIKDRPTGIVMNIKNSTPLPIKSAQERSTELRIQFPVSSGTHHRKTESEWIPVSSKKVETPRVIPTPAPAPPPIAPVQEPIEVPLPPLPPPKVHTLPEPPDPSVDIGAIVSQRLTAMRKLQENPYDMEALNEMHKSQREMQTWAESKQQPGQFTGSTGANILTQAELCSGYQAWAKKDQLQNAAPVSGGMGMHLLKKMGWNPGEGLGKEKTGTLEPLLLEVKLDKKGLLANEEQKKKQQKLAKATVKTLEGKHPVSLLGEYTAKRKLGAPQYQICMESGPDHKKLFLFKVIVNGVEYKPETASPNKKQAKADAAKLCLQHLGLLSVT</sequence>
<feature type="region of interest" description="Disordered" evidence="2">
    <location>
        <begin position="368"/>
        <end position="391"/>
    </location>
</feature>
<dbReference type="InterPro" id="IPR000467">
    <property type="entry name" value="G_patch_dom"/>
</dbReference>
<organism evidence="5">
    <name type="scientific">Photinus pyralis</name>
    <name type="common">Common eastern firefly</name>
    <name type="synonym">Lampyris pyralis</name>
    <dbReference type="NCBI Taxonomy" id="7054"/>
    <lineage>
        <taxon>Eukaryota</taxon>
        <taxon>Metazoa</taxon>
        <taxon>Ecdysozoa</taxon>
        <taxon>Arthropoda</taxon>
        <taxon>Hexapoda</taxon>
        <taxon>Insecta</taxon>
        <taxon>Pterygota</taxon>
        <taxon>Neoptera</taxon>
        <taxon>Endopterygota</taxon>
        <taxon>Coleoptera</taxon>
        <taxon>Polyphaga</taxon>
        <taxon>Elateriformia</taxon>
        <taxon>Elateroidea</taxon>
        <taxon>Lampyridae</taxon>
        <taxon>Lampyrinae</taxon>
        <taxon>Photinus</taxon>
    </lineage>
</organism>
<dbReference type="SMART" id="SM00358">
    <property type="entry name" value="DSRM"/>
    <property type="match status" value="1"/>
</dbReference>
<evidence type="ECO:0000259" key="3">
    <source>
        <dbReference type="PROSITE" id="PS50137"/>
    </source>
</evidence>
<evidence type="ECO:0008006" key="8">
    <source>
        <dbReference type="Google" id="ProtNLM"/>
    </source>
</evidence>
<feature type="compositionally biased region" description="Basic and acidic residues" evidence="2">
    <location>
        <begin position="142"/>
        <end position="163"/>
    </location>
</feature>
<dbReference type="Gene3D" id="3.30.160.20">
    <property type="match status" value="1"/>
</dbReference>
<dbReference type="Pfam" id="PF00035">
    <property type="entry name" value="dsrm"/>
    <property type="match status" value="1"/>
</dbReference>
<feature type="domain" description="G-patch" evidence="4">
    <location>
        <begin position="576"/>
        <end position="622"/>
    </location>
</feature>
<dbReference type="SMART" id="SM00443">
    <property type="entry name" value="G_patch"/>
    <property type="match status" value="1"/>
</dbReference>
<feature type="region of interest" description="Disordered" evidence="2">
    <location>
        <begin position="280"/>
        <end position="303"/>
    </location>
</feature>
<dbReference type="PANTHER" id="PTHR46528">
    <property type="entry name" value="PROTEIN SON"/>
    <property type="match status" value="1"/>
</dbReference>
<feature type="domain" description="DRBM" evidence="3">
    <location>
        <begin position="642"/>
        <end position="712"/>
    </location>
</feature>
<gene>
    <name evidence="6" type="ORF">PPYR_04326</name>
</gene>
<reference evidence="6 7" key="2">
    <citation type="journal article" date="2018" name="Elife">
        <title>Firefly genomes illuminate parallel origins of bioluminescence in beetles.</title>
        <authorList>
            <person name="Fallon T.R."/>
            <person name="Lower S.E."/>
            <person name="Chang C.H."/>
            <person name="Bessho-Uehara M."/>
            <person name="Martin G.J."/>
            <person name="Bewick A.J."/>
            <person name="Behringer M."/>
            <person name="Debat H.J."/>
            <person name="Wong I."/>
            <person name="Day J.C."/>
            <person name="Suvorov A."/>
            <person name="Silva C.J."/>
            <person name="Stanger-Hall K.F."/>
            <person name="Hall D.W."/>
            <person name="Schmitz R.J."/>
            <person name="Nelson D.R."/>
            <person name="Lewis S.M."/>
            <person name="Shigenobu S."/>
            <person name="Bybee S.M."/>
            <person name="Larracuente A.M."/>
            <person name="Oba Y."/>
            <person name="Weng J.K."/>
        </authorList>
    </citation>
    <scope>NUCLEOTIDE SEQUENCE [LARGE SCALE GENOMIC DNA]</scope>
    <source>
        <strain evidence="6">1611_PpyrPB1</strain>
        <tissue evidence="6">Whole body</tissue>
    </source>
</reference>
<feature type="compositionally biased region" description="Basic and acidic residues" evidence="2">
    <location>
        <begin position="187"/>
        <end position="200"/>
    </location>
</feature>
<feature type="compositionally biased region" description="Basic and acidic residues" evidence="2">
    <location>
        <begin position="380"/>
        <end position="391"/>
    </location>
</feature>
<dbReference type="PROSITE" id="PS50137">
    <property type="entry name" value="DS_RBD"/>
    <property type="match status" value="1"/>
</dbReference>
<protein>
    <recommendedName>
        <fullName evidence="8">G-patch domain-containing protein</fullName>
    </recommendedName>
</protein>
<name>A0A1Y1LRB0_PHOPY</name>
<dbReference type="GO" id="GO:0048024">
    <property type="term" value="P:regulation of mRNA splicing, via spliceosome"/>
    <property type="evidence" value="ECO:0007669"/>
    <property type="project" value="TreeGrafter"/>
</dbReference>
<feature type="compositionally biased region" description="Basic and acidic residues" evidence="2">
    <location>
        <begin position="87"/>
        <end position="102"/>
    </location>
</feature>
<feature type="compositionally biased region" description="Basic residues" evidence="2">
    <location>
        <begin position="45"/>
        <end position="69"/>
    </location>
</feature>
<dbReference type="EMBL" id="VVIM01000002">
    <property type="protein sequence ID" value="KAB0802140.1"/>
    <property type="molecule type" value="Genomic_DNA"/>
</dbReference>
<dbReference type="SUPFAM" id="SSF54768">
    <property type="entry name" value="dsRNA-binding domain-like"/>
    <property type="match status" value="1"/>
</dbReference>
<dbReference type="InParanoid" id="A0A1Y1LRB0"/>
<evidence type="ECO:0000313" key="7">
    <source>
        <dbReference type="Proteomes" id="UP000327044"/>
    </source>
</evidence>
<dbReference type="AlphaFoldDB" id="A0A1Y1LRB0"/>
<dbReference type="EMBL" id="GEZM01048981">
    <property type="protein sequence ID" value="JAV76224.1"/>
    <property type="molecule type" value="Transcribed_RNA"/>
</dbReference>
<feature type="region of interest" description="Disordered" evidence="2">
    <location>
        <begin position="142"/>
        <end position="266"/>
    </location>
</feature>
<dbReference type="Proteomes" id="UP000327044">
    <property type="component" value="Unassembled WGS sequence"/>
</dbReference>
<keyword evidence="7" id="KW-1185">Reference proteome</keyword>
<evidence type="ECO:0000259" key="4">
    <source>
        <dbReference type="PROSITE" id="PS50174"/>
    </source>
</evidence>
<dbReference type="PROSITE" id="PS50174">
    <property type="entry name" value="G_PATCH"/>
    <property type="match status" value="1"/>
</dbReference>
<feature type="region of interest" description="Disordered" evidence="2">
    <location>
        <begin position="35"/>
        <end position="117"/>
    </location>
</feature>
<dbReference type="InterPro" id="IPR014720">
    <property type="entry name" value="dsRBD_dom"/>
</dbReference>
<dbReference type="InterPro" id="IPR032922">
    <property type="entry name" value="SON"/>
</dbReference>
<reference evidence="5" key="1">
    <citation type="journal article" date="2016" name="Sci. Rep.">
        <title>Molecular characterization of firefly nuptial gifts: a multi-omics approach sheds light on postcopulatory sexual selection.</title>
        <authorList>
            <person name="Al-Wathiqui N."/>
            <person name="Fallon T.R."/>
            <person name="South A."/>
            <person name="Weng J.K."/>
            <person name="Lewis S.M."/>
        </authorList>
    </citation>
    <scope>NUCLEOTIDE SEQUENCE</scope>
</reference>
<feature type="compositionally biased region" description="Basic residues" evidence="2">
    <location>
        <begin position="164"/>
        <end position="186"/>
    </location>
</feature>
<dbReference type="OrthoDB" id="786951at2759"/>
<evidence type="ECO:0000313" key="6">
    <source>
        <dbReference type="EMBL" id="KAB0802140.1"/>
    </source>
</evidence>
<evidence type="ECO:0000256" key="2">
    <source>
        <dbReference type="SAM" id="MobiDB-lite"/>
    </source>
</evidence>
<feature type="compositionally biased region" description="Basic and acidic residues" evidence="2">
    <location>
        <begin position="208"/>
        <end position="266"/>
    </location>
</feature>
<proteinExistence type="predicted"/>
<dbReference type="Pfam" id="PF01585">
    <property type="entry name" value="G-patch"/>
    <property type="match status" value="1"/>
</dbReference>
<evidence type="ECO:0000313" key="5">
    <source>
        <dbReference type="EMBL" id="JAV76224.1"/>
    </source>
</evidence>
<dbReference type="GO" id="GO:0003723">
    <property type="term" value="F:RNA binding"/>
    <property type="evidence" value="ECO:0007669"/>
    <property type="project" value="UniProtKB-UniRule"/>
</dbReference>
<evidence type="ECO:0000256" key="1">
    <source>
        <dbReference type="PROSITE-ProRule" id="PRU00266"/>
    </source>
</evidence>
<dbReference type="PANTHER" id="PTHR46528:SF1">
    <property type="entry name" value="PROTEIN SON"/>
    <property type="match status" value="1"/>
</dbReference>
<dbReference type="FunCoup" id="A0A1Y1LRB0">
    <property type="interactions" value="44"/>
</dbReference>
<keyword evidence="1" id="KW-0694">RNA-binding</keyword>
<reference evidence="6" key="3">
    <citation type="submission" date="2019-08" db="EMBL/GenBank/DDBJ databases">
        <authorList>
            <consortium name="Photinus pyralis genome working group"/>
            <person name="Fallon T.R."/>
            <person name="Sander Lower S.E."/>
            <person name="Weng J.-K."/>
        </authorList>
    </citation>
    <scope>NUCLEOTIDE SEQUENCE</scope>
    <source>
        <strain evidence="6">1611_PpyrPB1</strain>
        <tissue evidence="6">Whole body</tissue>
    </source>
</reference>
<dbReference type="GO" id="GO:0051726">
    <property type="term" value="P:regulation of cell cycle"/>
    <property type="evidence" value="ECO:0007669"/>
    <property type="project" value="InterPro"/>
</dbReference>
<accession>A0A1Y1LRB0</accession>